<gene>
    <name evidence="1" type="ORF">RR48_12508</name>
</gene>
<protein>
    <submittedName>
        <fullName evidence="1">Uncharacterized protein</fullName>
    </submittedName>
</protein>
<sequence length="64" mass="7327">MITLLWKVDGKRARGRSPIRWSDQVQTILGLNIPTAMRQAADRAVWKKLVDTSVKALQDEHDLQ</sequence>
<proteinExistence type="predicted"/>
<organism evidence="1 2">
    <name type="scientific">Papilio machaon</name>
    <name type="common">Old World swallowtail butterfly</name>
    <dbReference type="NCBI Taxonomy" id="76193"/>
    <lineage>
        <taxon>Eukaryota</taxon>
        <taxon>Metazoa</taxon>
        <taxon>Ecdysozoa</taxon>
        <taxon>Arthropoda</taxon>
        <taxon>Hexapoda</taxon>
        <taxon>Insecta</taxon>
        <taxon>Pterygota</taxon>
        <taxon>Neoptera</taxon>
        <taxon>Endopterygota</taxon>
        <taxon>Lepidoptera</taxon>
        <taxon>Glossata</taxon>
        <taxon>Ditrysia</taxon>
        <taxon>Papilionoidea</taxon>
        <taxon>Papilionidae</taxon>
        <taxon>Papilioninae</taxon>
        <taxon>Papilio</taxon>
    </lineage>
</organism>
<reference evidence="1 2" key="1">
    <citation type="journal article" date="2015" name="Nat. Commun.">
        <title>Outbred genome sequencing and CRISPR/Cas9 gene editing in butterflies.</title>
        <authorList>
            <person name="Li X."/>
            <person name="Fan D."/>
            <person name="Zhang W."/>
            <person name="Liu G."/>
            <person name="Zhang L."/>
            <person name="Zhao L."/>
            <person name="Fang X."/>
            <person name="Chen L."/>
            <person name="Dong Y."/>
            <person name="Chen Y."/>
            <person name="Ding Y."/>
            <person name="Zhao R."/>
            <person name="Feng M."/>
            <person name="Zhu Y."/>
            <person name="Feng Y."/>
            <person name="Jiang X."/>
            <person name="Zhu D."/>
            <person name="Xiang H."/>
            <person name="Feng X."/>
            <person name="Li S."/>
            <person name="Wang J."/>
            <person name="Zhang G."/>
            <person name="Kronforst M.R."/>
            <person name="Wang W."/>
        </authorList>
    </citation>
    <scope>NUCLEOTIDE SEQUENCE [LARGE SCALE GENOMIC DNA]</scope>
    <source>
        <strain evidence="1">Ya'a_city_454_Pm</strain>
        <tissue evidence="1">Whole body</tissue>
    </source>
</reference>
<dbReference type="Proteomes" id="UP000053240">
    <property type="component" value="Unassembled WGS sequence"/>
</dbReference>
<keyword evidence="2" id="KW-1185">Reference proteome</keyword>
<name>A0A194RNA8_PAPMA</name>
<accession>A0A194RNA8</accession>
<evidence type="ECO:0000313" key="1">
    <source>
        <dbReference type="EMBL" id="KPJ18997.1"/>
    </source>
</evidence>
<evidence type="ECO:0000313" key="2">
    <source>
        <dbReference type="Proteomes" id="UP000053240"/>
    </source>
</evidence>
<dbReference type="EMBL" id="KQ459984">
    <property type="protein sequence ID" value="KPJ18997.1"/>
    <property type="molecule type" value="Genomic_DNA"/>
</dbReference>
<dbReference type="AlphaFoldDB" id="A0A194RNA8"/>
<dbReference type="InParanoid" id="A0A194RNA8"/>